<dbReference type="OrthoDB" id="175558at2157"/>
<dbReference type="KEGG" id="hhb:Hhub_2414"/>
<keyword evidence="3" id="KW-1185">Reference proteome</keyword>
<feature type="transmembrane region" description="Helical" evidence="1">
    <location>
        <begin position="36"/>
        <end position="56"/>
    </location>
</feature>
<sequence>MERRRLNTLVGLAMVGVGALQTGVYALQSEWTPAALGVLYAVVGVAYLWVHVYTAGQ</sequence>
<accession>A0A0U5AEJ6</accession>
<evidence type="ECO:0000256" key="1">
    <source>
        <dbReference type="SAM" id="Phobius"/>
    </source>
</evidence>
<reference evidence="3" key="1">
    <citation type="journal article" date="2016" name="Environ. Microbiol.">
        <title>The complete genome of a viable archaeum isolated from 123-million-year-old rock salt.</title>
        <authorList>
            <person name="Jaakkola S.T."/>
            <person name="Pfeiffer F."/>
            <person name="Ravantti J.J."/>
            <person name="Guo Q."/>
            <person name="Liu Y."/>
            <person name="Chen X."/>
            <person name="Ma H."/>
            <person name="Yang C."/>
            <person name="Oksanen H.M."/>
            <person name="Bamford D.H."/>
        </authorList>
    </citation>
    <scope>NUCLEOTIDE SEQUENCE</scope>
    <source>
        <strain evidence="3">JI20-1</strain>
    </source>
</reference>
<evidence type="ECO:0000313" key="2">
    <source>
        <dbReference type="EMBL" id="CQH56664.1"/>
    </source>
</evidence>
<dbReference type="Proteomes" id="UP000066737">
    <property type="component" value="Chromosome I"/>
</dbReference>
<evidence type="ECO:0000313" key="3">
    <source>
        <dbReference type="Proteomes" id="UP000066737"/>
    </source>
</evidence>
<dbReference type="RefSeq" id="WP_157533991.1">
    <property type="nucleotide sequence ID" value="NZ_CEML01000001.1"/>
</dbReference>
<organism evidence="2 3">
    <name type="scientific">Halobacterium hubeiense</name>
    <dbReference type="NCBI Taxonomy" id="1407499"/>
    <lineage>
        <taxon>Archaea</taxon>
        <taxon>Methanobacteriati</taxon>
        <taxon>Methanobacteriota</taxon>
        <taxon>Stenosarchaea group</taxon>
        <taxon>Halobacteria</taxon>
        <taxon>Halobacteriales</taxon>
        <taxon>Halobacteriaceae</taxon>
        <taxon>Halobacterium</taxon>
    </lineage>
</organism>
<gene>
    <name evidence="2" type="ORF">HHUB_2414</name>
</gene>
<dbReference type="EMBL" id="LN831302">
    <property type="protein sequence ID" value="CQH56664.1"/>
    <property type="molecule type" value="Genomic_DNA"/>
</dbReference>
<proteinExistence type="predicted"/>
<name>A0A0U5AEJ6_9EURY</name>
<keyword evidence="1" id="KW-0472">Membrane</keyword>
<dbReference type="AlphaFoldDB" id="A0A0U5AEJ6"/>
<protein>
    <submittedName>
        <fullName evidence="2">Uncharacterized protein</fullName>
    </submittedName>
</protein>
<keyword evidence="1" id="KW-0812">Transmembrane</keyword>
<dbReference type="GeneID" id="91109861"/>
<keyword evidence="1" id="KW-1133">Transmembrane helix</keyword>